<protein>
    <submittedName>
        <fullName evidence="5">Transcriptional regulator, HxlR family</fullName>
    </submittedName>
</protein>
<evidence type="ECO:0000313" key="5">
    <source>
        <dbReference type="EMBL" id="ACZ42190.1"/>
    </source>
</evidence>
<dbReference type="HOGENOM" id="CLU_111585_5_3_0"/>
<dbReference type="Gene3D" id="1.10.10.10">
    <property type="entry name" value="Winged helix-like DNA-binding domain superfamily/Winged helix DNA-binding domain"/>
    <property type="match status" value="1"/>
</dbReference>
<evidence type="ECO:0000256" key="2">
    <source>
        <dbReference type="ARBA" id="ARBA00023125"/>
    </source>
</evidence>
<keyword evidence="1" id="KW-0805">Transcription regulation</keyword>
<name>D1CBM5_THET1</name>
<dbReference type="eggNOG" id="COG1733">
    <property type="taxonomic scope" value="Bacteria"/>
</dbReference>
<dbReference type="Proteomes" id="UP000000323">
    <property type="component" value="Chromosome 1"/>
</dbReference>
<dbReference type="AlphaFoldDB" id="D1CBM5"/>
<evidence type="ECO:0000313" key="6">
    <source>
        <dbReference type="Proteomes" id="UP000000323"/>
    </source>
</evidence>
<dbReference type="Pfam" id="PF01638">
    <property type="entry name" value="HxlR"/>
    <property type="match status" value="1"/>
</dbReference>
<sequence length="120" mass="14086">MEDHRIKHDVFCPYYQKTIELIGRRWTGAIIRALLSGVNRFSDLRESIPDLSDRMLSERLKELEEEGIVERHVYPETPVRIEYKLTPKGEDLAEIVEAVSRWAHEWLAPHESTDEVRTVS</sequence>
<dbReference type="KEGG" id="ttr:Tter_1282"/>
<keyword evidence="3" id="KW-0804">Transcription</keyword>
<evidence type="ECO:0000256" key="3">
    <source>
        <dbReference type="ARBA" id="ARBA00023163"/>
    </source>
</evidence>
<organism evidence="5 6">
    <name type="scientific">Thermobaculum terrenum (strain ATCC BAA-798 / CCMEE 7001 / YNP1)</name>
    <dbReference type="NCBI Taxonomy" id="525904"/>
    <lineage>
        <taxon>Bacteria</taxon>
        <taxon>Bacillati</taxon>
        <taxon>Chloroflexota</taxon>
        <taxon>Chloroflexia</taxon>
        <taxon>Candidatus Thermobaculales</taxon>
        <taxon>Candidatus Thermobaculaceae</taxon>
        <taxon>Thermobaculum</taxon>
    </lineage>
</organism>
<dbReference type="InterPro" id="IPR002577">
    <property type="entry name" value="HTH_HxlR"/>
</dbReference>
<proteinExistence type="predicted"/>
<gene>
    <name evidence="5" type="ordered locus">Tter_1282</name>
</gene>
<keyword evidence="2" id="KW-0238">DNA-binding</keyword>
<reference evidence="6" key="1">
    <citation type="journal article" date="2010" name="Stand. Genomic Sci.">
        <title>Complete genome sequence of 'Thermobaculum terrenum' type strain (YNP1).</title>
        <authorList>
            <person name="Kiss H."/>
            <person name="Cleland D."/>
            <person name="Lapidus A."/>
            <person name="Lucas S."/>
            <person name="Glavina Del Rio T."/>
            <person name="Nolan M."/>
            <person name="Tice H."/>
            <person name="Han C."/>
            <person name="Goodwin L."/>
            <person name="Pitluck S."/>
            <person name="Liolios K."/>
            <person name="Ivanova N."/>
            <person name="Mavromatis K."/>
            <person name="Ovchinnikova G."/>
            <person name="Pati A."/>
            <person name="Chen A."/>
            <person name="Palaniappan K."/>
            <person name="Land M."/>
            <person name="Hauser L."/>
            <person name="Chang Y."/>
            <person name="Jeffries C."/>
            <person name="Lu M."/>
            <person name="Brettin T."/>
            <person name="Detter J."/>
            <person name="Goker M."/>
            <person name="Tindall B."/>
            <person name="Beck B."/>
            <person name="McDermott T."/>
            <person name="Woyke T."/>
            <person name="Bristow J."/>
            <person name="Eisen J."/>
            <person name="Markowitz V."/>
            <person name="Hugenholtz P."/>
            <person name="Kyrpides N."/>
            <person name="Klenk H."/>
            <person name="Cheng J."/>
        </authorList>
    </citation>
    <scope>NUCLEOTIDE SEQUENCE [LARGE SCALE GENOMIC DNA]</scope>
    <source>
        <strain evidence="6">ATCC BAA-798 / YNP1</strain>
    </source>
</reference>
<dbReference type="PANTHER" id="PTHR33204:SF37">
    <property type="entry name" value="HTH-TYPE TRANSCRIPTIONAL REGULATOR YODB"/>
    <property type="match status" value="1"/>
</dbReference>
<dbReference type="InterPro" id="IPR036390">
    <property type="entry name" value="WH_DNA-bd_sf"/>
</dbReference>
<feature type="domain" description="HTH hxlR-type" evidence="4">
    <location>
        <begin position="12"/>
        <end position="111"/>
    </location>
</feature>
<dbReference type="EMBL" id="CP001825">
    <property type="protein sequence ID" value="ACZ42190.1"/>
    <property type="molecule type" value="Genomic_DNA"/>
</dbReference>
<evidence type="ECO:0000256" key="1">
    <source>
        <dbReference type="ARBA" id="ARBA00023015"/>
    </source>
</evidence>
<accession>D1CBM5</accession>
<dbReference type="GO" id="GO:0003677">
    <property type="term" value="F:DNA binding"/>
    <property type="evidence" value="ECO:0007669"/>
    <property type="project" value="UniProtKB-KW"/>
</dbReference>
<dbReference type="InterPro" id="IPR036388">
    <property type="entry name" value="WH-like_DNA-bd_sf"/>
</dbReference>
<dbReference type="STRING" id="525904.Tter_1282"/>
<dbReference type="RefSeq" id="WP_012875225.1">
    <property type="nucleotide sequence ID" value="NC_013525.1"/>
</dbReference>
<dbReference type="SUPFAM" id="SSF46785">
    <property type="entry name" value="Winged helix' DNA-binding domain"/>
    <property type="match status" value="1"/>
</dbReference>
<keyword evidence="6" id="KW-1185">Reference proteome</keyword>
<evidence type="ECO:0000259" key="4">
    <source>
        <dbReference type="PROSITE" id="PS51118"/>
    </source>
</evidence>
<dbReference type="OrthoDB" id="9800966at2"/>
<dbReference type="PROSITE" id="PS51118">
    <property type="entry name" value="HTH_HXLR"/>
    <property type="match status" value="1"/>
</dbReference>
<dbReference type="PANTHER" id="PTHR33204">
    <property type="entry name" value="TRANSCRIPTIONAL REGULATOR, MARR FAMILY"/>
    <property type="match status" value="1"/>
</dbReference>